<dbReference type="Pfam" id="PF16921">
    <property type="entry name" value="Tex_YqgF"/>
    <property type="match status" value="1"/>
</dbReference>
<reference evidence="2" key="1">
    <citation type="submission" date="2021-12" db="EMBL/GenBank/DDBJ databases">
        <title>Alicyclobacillaceae gen. nov., sp. nov., isolated from chalcocite enrichment system.</title>
        <authorList>
            <person name="Jiang Z."/>
        </authorList>
    </citation>
    <scope>NUCLEOTIDE SEQUENCE</scope>
    <source>
        <strain evidence="2">MYW30-H2</strain>
    </source>
</reference>
<dbReference type="InterPro" id="IPR012337">
    <property type="entry name" value="RNaseH-like_sf"/>
</dbReference>
<dbReference type="Gene3D" id="1.10.150.310">
    <property type="entry name" value="Tex RuvX-like domain-like"/>
    <property type="match status" value="1"/>
</dbReference>
<dbReference type="InterPro" id="IPR023323">
    <property type="entry name" value="Tex-like_dom_sf"/>
</dbReference>
<dbReference type="Pfam" id="PF00575">
    <property type="entry name" value="S1"/>
    <property type="match status" value="1"/>
</dbReference>
<dbReference type="Pfam" id="PF09371">
    <property type="entry name" value="Tex_N"/>
    <property type="match status" value="1"/>
</dbReference>
<feature type="domain" description="S1 motif" evidence="1">
    <location>
        <begin position="654"/>
        <end position="723"/>
    </location>
</feature>
<evidence type="ECO:0000313" key="2">
    <source>
        <dbReference type="EMBL" id="UOF92193.1"/>
    </source>
</evidence>
<dbReference type="PROSITE" id="PS50126">
    <property type="entry name" value="S1"/>
    <property type="match status" value="1"/>
</dbReference>
<dbReference type="PANTHER" id="PTHR10724:SF10">
    <property type="entry name" value="S1 RNA-BINDING DOMAIN-CONTAINING PROTEIN 1"/>
    <property type="match status" value="1"/>
</dbReference>
<dbReference type="CDD" id="cd05685">
    <property type="entry name" value="S1_Tex"/>
    <property type="match status" value="1"/>
</dbReference>
<dbReference type="Pfam" id="PF22706">
    <property type="entry name" value="Tex_central_region"/>
    <property type="match status" value="1"/>
</dbReference>
<dbReference type="InterPro" id="IPR050437">
    <property type="entry name" value="Ribos_protein_bS1-like"/>
</dbReference>
<dbReference type="SUPFAM" id="SSF53098">
    <property type="entry name" value="Ribonuclease H-like"/>
    <property type="match status" value="1"/>
</dbReference>
<dbReference type="InterPro" id="IPR003029">
    <property type="entry name" value="S1_domain"/>
</dbReference>
<dbReference type="EMBL" id="CP089291">
    <property type="protein sequence ID" value="UOF92193.1"/>
    <property type="molecule type" value="Genomic_DNA"/>
</dbReference>
<dbReference type="SUPFAM" id="SSF50249">
    <property type="entry name" value="Nucleic acid-binding proteins"/>
    <property type="match status" value="1"/>
</dbReference>
<dbReference type="Gene3D" id="1.10.10.650">
    <property type="entry name" value="RuvA domain 2-like"/>
    <property type="match status" value="1"/>
</dbReference>
<sequence length="732" mass="81681">MMAVEEKDTQQRIIQSIAQELHLKVSQVEATVALLDEGNTIPFIARYRKEATGKLDENQLRDIHEKLEYLRSLQQRREEVSRLISEVAELTPALQATIESARNLTELDDIYRPYRPKRKTRASIAKEKGLEPLANWILEENVSGWEDQARSHINAELGVETEEDALQGAKDIIAEYISDDAALRKQIREFTTQKGKLVSRAIQPGISTVYDQYYEYEEALSTVPAHRVLAMNRGEKEEILRVTIEVSDEVVHLIEKKYRKKPRSAVAAILQEVFADAYKRLIAPSIEREVRNALTEKAEEQAIRIFSFNLRNLLLQPPIRDKVVLGIDPAYRTGCKIAVVDETGKVLHITVTYPTPPQNKIAEAADCIRKLVHEYQVDVIAIGNGTGSRETEQFVADLIPSLSRNVVYIIVNEAGASVYSASKLAGEEFPKLDVAERSAISIARRLQDPLAELVKIDPKSVGVGQYQHDVSQKRLSESLGAVVESAVNSVGVDLNTASASLLSYVAGLSTSVAKNIVSFREEHGKYTDRKQLLKVPRLGPKAFEQCAGFLRVPDSKTIFDNTPIHPESYEIAERLLRMLGYQAADLHTDNEDPLKEKLISIADISYLAEQLEVGEPTLKDIVDALQKPGRDPREELPPPVFRTDVLKMEDLQAGMVLKGTVRNVVDFGAFVDIGVKQDGLVHISELSNQYVKHPMDVVAVGDIVDVQVISVDLHKGRISLSMKQIAQDTVSP</sequence>
<dbReference type="Pfam" id="PF12836">
    <property type="entry name" value="HHH_3"/>
    <property type="match status" value="1"/>
</dbReference>
<dbReference type="Gene3D" id="1.10.3500.10">
    <property type="entry name" value="Tex N-terminal region-like"/>
    <property type="match status" value="1"/>
</dbReference>
<dbReference type="Gene3D" id="2.40.50.140">
    <property type="entry name" value="Nucleic acid-binding proteins"/>
    <property type="match status" value="1"/>
</dbReference>
<dbReference type="Proteomes" id="UP000830167">
    <property type="component" value="Chromosome"/>
</dbReference>
<evidence type="ECO:0000313" key="3">
    <source>
        <dbReference type="Proteomes" id="UP000830167"/>
    </source>
</evidence>
<dbReference type="Gene3D" id="3.30.420.140">
    <property type="entry name" value="YqgF/RNase H-like domain"/>
    <property type="match status" value="1"/>
</dbReference>
<dbReference type="SMART" id="SM00316">
    <property type="entry name" value="S1"/>
    <property type="match status" value="1"/>
</dbReference>
<name>A0ABY4CSI5_9BACL</name>
<evidence type="ECO:0000259" key="1">
    <source>
        <dbReference type="PROSITE" id="PS50126"/>
    </source>
</evidence>
<accession>A0ABY4CSI5</accession>
<dbReference type="InterPro" id="IPR010994">
    <property type="entry name" value="RuvA_2-like"/>
</dbReference>
<dbReference type="InterPro" id="IPR006641">
    <property type="entry name" value="YqgF/RNaseH-like_dom"/>
</dbReference>
<dbReference type="InterPro" id="IPR012340">
    <property type="entry name" value="NA-bd_OB-fold"/>
</dbReference>
<dbReference type="InterPro" id="IPR041692">
    <property type="entry name" value="HHH_9"/>
</dbReference>
<organism evidence="2 3">
    <name type="scientific">Fodinisporobacter ferrooxydans</name>
    <dbReference type="NCBI Taxonomy" id="2901836"/>
    <lineage>
        <taxon>Bacteria</taxon>
        <taxon>Bacillati</taxon>
        <taxon>Bacillota</taxon>
        <taxon>Bacilli</taxon>
        <taxon>Bacillales</taxon>
        <taxon>Alicyclobacillaceae</taxon>
        <taxon>Fodinisporobacter</taxon>
    </lineage>
</organism>
<dbReference type="PANTHER" id="PTHR10724">
    <property type="entry name" value="30S RIBOSOMAL PROTEIN S1"/>
    <property type="match status" value="1"/>
</dbReference>
<dbReference type="Pfam" id="PF17674">
    <property type="entry name" value="HHH_9"/>
    <property type="match status" value="1"/>
</dbReference>
<gene>
    <name evidence="2" type="ORF">LSG31_08475</name>
</gene>
<dbReference type="InterPro" id="IPR032639">
    <property type="entry name" value="Tex_YqgF"/>
</dbReference>
<keyword evidence="3" id="KW-1185">Reference proteome</keyword>
<dbReference type="SMART" id="SM00732">
    <property type="entry name" value="YqgFc"/>
    <property type="match status" value="1"/>
</dbReference>
<dbReference type="InterPro" id="IPR018974">
    <property type="entry name" value="Tex-like_N"/>
</dbReference>
<dbReference type="SUPFAM" id="SSF158832">
    <property type="entry name" value="Tex N-terminal region-like"/>
    <property type="match status" value="1"/>
</dbReference>
<proteinExistence type="predicted"/>
<dbReference type="InterPro" id="IPR023319">
    <property type="entry name" value="Tex-like_HTH_dom_sf"/>
</dbReference>
<protein>
    <submittedName>
        <fullName evidence="2">RNA-binding transcriptional accessory protein</fullName>
    </submittedName>
</protein>
<dbReference type="SUPFAM" id="SSF47781">
    <property type="entry name" value="RuvA domain 2-like"/>
    <property type="match status" value="2"/>
</dbReference>
<dbReference type="InterPro" id="IPR037027">
    <property type="entry name" value="YqgF/RNaseH-like_dom_sf"/>
</dbReference>
<dbReference type="InterPro" id="IPR044146">
    <property type="entry name" value="S1_Tex"/>
</dbReference>
<dbReference type="InterPro" id="IPR055179">
    <property type="entry name" value="Tex-like_central_region"/>
</dbReference>